<feature type="transmembrane region" description="Helical" evidence="6">
    <location>
        <begin position="121"/>
        <end position="140"/>
    </location>
</feature>
<proteinExistence type="predicted"/>
<feature type="transmembrane region" description="Helical" evidence="6">
    <location>
        <begin position="84"/>
        <end position="109"/>
    </location>
</feature>
<evidence type="ECO:0000256" key="5">
    <source>
        <dbReference type="ARBA" id="ARBA00023136"/>
    </source>
</evidence>
<keyword evidence="5 6" id="KW-0472">Membrane</keyword>
<dbReference type="InterPro" id="IPR027379">
    <property type="entry name" value="CLS_N"/>
</dbReference>
<evidence type="ECO:0000313" key="9">
    <source>
        <dbReference type="Proteomes" id="UP000298468"/>
    </source>
</evidence>
<dbReference type="OrthoDB" id="5125212at2"/>
<evidence type="ECO:0000256" key="1">
    <source>
        <dbReference type="ARBA" id="ARBA00004651"/>
    </source>
</evidence>
<evidence type="ECO:0000256" key="6">
    <source>
        <dbReference type="SAM" id="Phobius"/>
    </source>
</evidence>
<protein>
    <submittedName>
        <fullName evidence="8">PLDc_N domain-containing protein</fullName>
    </submittedName>
</protein>
<name>A0A4V3IWG2_9MICO</name>
<dbReference type="Pfam" id="PF13396">
    <property type="entry name" value="PLDc_N"/>
    <property type="match status" value="1"/>
</dbReference>
<keyword evidence="2" id="KW-1003">Cell membrane</keyword>
<evidence type="ECO:0000256" key="2">
    <source>
        <dbReference type="ARBA" id="ARBA00022475"/>
    </source>
</evidence>
<feature type="domain" description="Cardiolipin synthase N-terminal" evidence="7">
    <location>
        <begin position="99"/>
        <end position="141"/>
    </location>
</feature>
<reference evidence="8 9" key="1">
    <citation type="submission" date="2019-03" db="EMBL/GenBank/DDBJ databases">
        <title>Genomics of glacier-inhabiting Cryobacterium strains.</title>
        <authorList>
            <person name="Liu Q."/>
            <person name="Xin Y.-H."/>
        </authorList>
    </citation>
    <scope>NUCLEOTIDE SEQUENCE [LARGE SCALE GENOMIC DNA]</scope>
    <source>
        <strain evidence="8 9">Sr59</strain>
    </source>
</reference>
<dbReference type="GO" id="GO:0005886">
    <property type="term" value="C:plasma membrane"/>
    <property type="evidence" value="ECO:0007669"/>
    <property type="project" value="UniProtKB-SubCell"/>
</dbReference>
<comment type="subcellular location">
    <subcellularLocation>
        <location evidence="1">Cell membrane</location>
        <topology evidence="1">Multi-pass membrane protein</topology>
    </subcellularLocation>
</comment>
<gene>
    <name evidence="8" type="ORF">E3T61_17700</name>
</gene>
<evidence type="ECO:0000256" key="4">
    <source>
        <dbReference type="ARBA" id="ARBA00022989"/>
    </source>
</evidence>
<sequence length="147" mass="15123">MNHTVWYALGRPGEYSGGNLFSRPTTTAPPLYPPRVAAGHHLPGSRGNRRMNSTVTLSIALPGATGHTDVLDGGAIDGAALGGLIGLALIVLAALGAIVLIVAALVQVAQAVHLSEPSRTRWVLTVVFAPVFGALAWFAVGNRLQAG</sequence>
<evidence type="ECO:0000259" key="7">
    <source>
        <dbReference type="Pfam" id="PF13396"/>
    </source>
</evidence>
<accession>A0A4V3IWG2</accession>
<keyword evidence="9" id="KW-1185">Reference proteome</keyword>
<dbReference type="EMBL" id="SOHM01000036">
    <property type="protein sequence ID" value="TFD85392.1"/>
    <property type="molecule type" value="Genomic_DNA"/>
</dbReference>
<comment type="caution">
    <text evidence="8">The sequence shown here is derived from an EMBL/GenBank/DDBJ whole genome shotgun (WGS) entry which is preliminary data.</text>
</comment>
<evidence type="ECO:0000313" key="8">
    <source>
        <dbReference type="EMBL" id="TFD85392.1"/>
    </source>
</evidence>
<organism evidence="8 9">
    <name type="scientific">Cryobacterium lactosi</name>
    <dbReference type="NCBI Taxonomy" id="1259202"/>
    <lineage>
        <taxon>Bacteria</taxon>
        <taxon>Bacillati</taxon>
        <taxon>Actinomycetota</taxon>
        <taxon>Actinomycetes</taxon>
        <taxon>Micrococcales</taxon>
        <taxon>Microbacteriaceae</taxon>
        <taxon>Cryobacterium</taxon>
    </lineage>
</organism>
<dbReference type="AlphaFoldDB" id="A0A4V3IWG2"/>
<keyword evidence="4 6" id="KW-1133">Transmembrane helix</keyword>
<evidence type="ECO:0000256" key="3">
    <source>
        <dbReference type="ARBA" id="ARBA00022692"/>
    </source>
</evidence>
<keyword evidence="3 6" id="KW-0812">Transmembrane</keyword>
<dbReference type="Proteomes" id="UP000298468">
    <property type="component" value="Unassembled WGS sequence"/>
</dbReference>